<protein>
    <recommendedName>
        <fullName evidence="3">C6 finger domain protein</fullName>
    </recommendedName>
</protein>
<sequence length="290" mass="32487">MAFEHPFLLSGIQAISALHLSTVQPHRKQLLQTSAVALASSALPSFRTSMNHPTPKSIHAIFAFAGSLVYYIMASPDFLQAGRKVDRCRIPSRGDDQPHWFQTMRGLMALLLNNWDEIIKGPLSPLVVEATLYEMDQKNPPGKTNDEKLVELEALFPLSSTFNPSSDVAASHLLSNDEHKDELCMDALAGLRRVSALLHSSSKTLHIKTSIHMWAGSVSQEFVELIYEQDPRALVLLAHYCVLLKKNDNIWYLRGLGPGLLENIRLALGAEWQPWIQWALDQPIGSSRFW</sequence>
<evidence type="ECO:0000313" key="1">
    <source>
        <dbReference type="EMBL" id="CZR70015.1"/>
    </source>
</evidence>
<dbReference type="GO" id="GO:0001228">
    <property type="term" value="F:DNA-binding transcription activator activity, RNA polymerase II-specific"/>
    <property type="evidence" value="ECO:0007669"/>
    <property type="project" value="TreeGrafter"/>
</dbReference>
<proteinExistence type="predicted"/>
<dbReference type="OrthoDB" id="5386330at2759"/>
<dbReference type="PANTHER" id="PTHR47784:SF5">
    <property type="entry name" value="STEROL UPTAKE CONTROL PROTEIN 2"/>
    <property type="match status" value="1"/>
</dbReference>
<dbReference type="InterPro" id="IPR053157">
    <property type="entry name" value="Sterol_Uptake_Regulator"/>
</dbReference>
<organism evidence="1 2">
    <name type="scientific">Phialocephala subalpina</name>
    <dbReference type="NCBI Taxonomy" id="576137"/>
    <lineage>
        <taxon>Eukaryota</taxon>
        <taxon>Fungi</taxon>
        <taxon>Dikarya</taxon>
        <taxon>Ascomycota</taxon>
        <taxon>Pezizomycotina</taxon>
        <taxon>Leotiomycetes</taxon>
        <taxon>Helotiales</taxon>
        <taxon>Mollisiaceae</taxon>
        <taxon>Phialocephala</taxon>
        <taxon>Phialocephala fortinii species complex</taxon>
    </lineage>
</organism>
<dbReference type="PANTHER" id="PTHR47784">
    <property type="entry name" value="STEROL UPTAKE CONTROL PROTEIN 2"/>
    <property type="match status" value="1"/>
</dbReference>
<evidence type="ECO:0008006" key="3">
    <source>
        <dbReference type="Google" id="ProtNLM"/>
    </source>
</evidence>
<keyword evidence="2" id="KW-1185">Reference proteome</keyword>
<name>A0A1L7XYJ8_9HELO</name>
<reference evidence="1 2" key="1">
    <citation type="submission" date="2016-03" db="EMBL/GenBank/DDBJ databases">
        <authorList>
            <person name="Ploux O."/>
        </authorList>
    </citation>
    <scope>NUCLEOTIDE SEQUENCE [LARGE SCALE GENOMIC DNA]</scope>
    <source>
        <strain evidence="1 2">UAMH 11012</strain>
    </source>
</reference>
<dbReference type="Proteomes" id="UP000184330">
    <property type="component" value="Unassembled WGS sequence"/>
</dbReference>
<gene>
    <name evidence="1" type="ORF">PAC_19916</name>
</gene>
<dbReference type="EMBL" id="FJOG01000089">
    <property type="protein sequence ID" value="CZR70015.1"/>
    <property type="molecule type" value="Genomic_DNA"/>
</dbReference>
<accession>A0A1L7XYJ8</accession>
<dbReference type="AlphaFoldDB" id="A0A1L7XYJ8"/>
<evidence type="ECO:0000313" key="2">
    <source>
        <dbReference type="Proteomes" id="UP000184330"/>
    </source>
</evidence>